<dbReference type="RefSeq" id="WP_140684230.1">
    <property type="nucleotide sequence ID" value="NZ_RCZA01000024.1"/>
</dbReference>
<protein>
    <submittedName>
        <fullName evidence="1">Uncharacterized protein</fullName>
    </submittedName>
</protein>
<evidence type="ECO:0000313" key="2">
    <source>
        <dbReference type="Proteomes" id="UP000320914"/>
    </source>
</evidence>
<proteinExistence type="predicted"/>
<organism evidence="1 2">
    <name type="scientific">Pseudomonas mandelii</name>
    <dbReference type="NCBI Taxonomy" id="75612"/>
    <lineage>
        <taxon>Bacteria</taxon>
        <taxon>Pseudomonadati</taxon>
        <taxon>Pseudomonadota</taxon>
        <taxon>Gammaproteobacteria</taxon>
        <taxon>Pseudomonadales</taxon>
        <taxon>Pseudomonadaceae</taxon>
        <taxon>Pseudomonas</taxon>
    </lineage>
</organism>
<dbReference type="Proteomes" id="UP000320914">
    <property type="component" value="Unassembled WGS sequence"/>
</dbReference>
<dbReference type="EMBL" id="RCZA01000024">
    <property type="protein sequence ID" value="TPG74729.1"/>
    <property type="molecule type" value="Genomic_DNA"/>
</dbReference>
<evidence type="ECO:0000313" key="1">
    <source>
        <dbReference type="EMBL" id="TPG74729.1"/>
    </source>
</evidence>
<sequence length="111" mass="12724">MNNHSVKAYVTQADGDYVLLKLLDTELKNTLLDLGFFQETNVDEYKISSSDDDIKANIFAKLRTLEICFAHGREWCPAEVFKHLRDIGLLSGGFRVIIWTGPGRYEVRDEK</sequence>
<accession>A0A502HIF7</accession>
<gene>
    <name evidence="1" type="ORF">EAH74_31790</name>
</gene>
<comment type="caution">
    <text evidence="1">The sequence shown here is derived from an EMBL/GenBank/DDBJ whole genome shotgun (WGS) entry which is preliminary data.</text>
</comment>
<dbReference type="AlphaFoldDB" id="A0A502HIF7"/>
<reference evidence="1 2" key="1">
    <citation type="journal article" date="2019" name="Environ. Microbiol.">
        <title>Species interactions and distinct microbial communities in high Arctic permafrost affected cryosols are associated with the CH4 and CO2 gas fluxes.</title>
        <authorList>
            <person name="Altshuler I."/>
            <person name="Hamel J."/>
            <person name="Turney S."/>
            <person name="Magnuson E."/>
            <person name="Levesque R."/>
            <person name="Greer C."/>
            <person name="Whyte L.G."/>
        </authorList>
    </citation>
    <scope>NUCLEOTIDE SEQUENCE [LARGE SCALE GENOMIC DNA]</scope>
    <source>
        <strain evidence="1 2">OWC5</strain>
    </source>
</reference>
<name>A0A502HIF7_9PSED</name>